<evidence type="ECO:0000313" key="3">
    <source>
        <dbReference type="Proteomes" id="UP000008370"/>
    </source>
</evidence>
<dbReference type="HOGENOM" id="CLU_1533110_0_0_1"/>
<evidence type="ECO:0000313" key="2">
    <source>
        <dbReference type="EMBL" id="EKM50429.1"/>
    </source>
</evidence>
<sequence>MHFSTIFSVTILAALPFAIAGMRIFERDITDSQVYCGPSQSQHMKLCLGCRLKRLPRIPNLPSLSYSYMNGLNFDEPAYNVACHGNCCAYYISGSNTNPNFDEDLIRSRAASLLGCGDTQKNTINGLQVTPIDGSGVCLSNGNGCGDRFDGASASVTLPAHSHTVLLCFPDDDFE</sequence>
<gene>
    <name evidence="2" type="ORF">PHACADRAFT_188014</name>
</gene>
<feature type="chain" id="PRO_5003890232" description="Killer toxin Kp4 domain-containing protein" evidence="1">
    <location>
        <begin position="22"/>
        <end position="175"/>
    </location>
</feature>
<dbReference type="GeneID" id="18910464"/>
<reference evidence="2 3" key="1">
    <citation type="journal article" date="2012" name="BMC Genomics">
        <title>Comparative genomics of the white-rot fungi, Phanerochaete carnosa and P. chrysosporium, to elucidate the genetic basis of the distinct wood types they colonize.</title>
        <authorList>
            <person name="Suzuki H."/>
            <person name="MacDonald J."/>
            <person name="Syed K."/>
            <person name="Salamov A."/>
            <person name="Hori C."/>
            <person name="Aerts A."/>
            <person name="Henrissat B."/>
            <person name="Wiebenga A."/>
            <person name="vanKuyk P.A."/>
            <person name="Barry K."/>
            <person name="Lindquist E."/>
            <person name="LaButti K."/>
            <person name="Lapidus A."/>
            <person name="Lucas S."/>
            <person name="Coutinho P."/>
            <person name="Gong Y."/>
            <person name="Samejima M."/>
            <person name="Mahadevan R."/>
            <person name="Abou-Zaid M."/>
            <person name="de Vries R.P."/>
            <person name="Igarashi K."/>
            <person name="Yadav J.S."/>
            <person name="Grigoriev I.V."/>
            <person name="Master E.R."/>
        </authorList>
    </citation>
    <scope>NUCLEOTIDE SEQUENCE [LARGE SCALE GENOMIC DNA]</scope>
    <source>
        <strain evidence="2 3">HHB-10118-sp</strain>
    </source>
</reference>
<evidence type="ECO:0000256" key="1">
    <source>
        <dbReference type="SAM" id="SignalP"/>
    </source>
</evidence>
<protein>
    <recommendedName>
        <fullName evidence="4">Killer toxin Kp4 domain-containing protein</fullName>
    </recommendedName>
</protein>
<dbReference type="Proteomes" id="UP000008370">
    <property type="component" value="Unassembled WGS sequence"/>
</dbReference>
<feature type="signal peptide" evidence="1">
    <location>
        <begin position="1"/>
        <end position="21"/>
    </location>
</feature>
<dbReference type="RefSeq" id="XP_007400701.1">
    <property type="nucleotide sequence ID" value="XM_007400639.1"/>
</dbReference>
<dbReference type="InParanoid" id="K5VV34"/>
<name>K5VV34_PHACS</name>
<dbReference type="OrthoDB" id="2828670at2759"/>
<dbReference type="AlphaFoldDB" id="K5VV34"/>
<dbReference type="KEGG" id="pco:PHACADRAFT_188014"/>
<organism evidence="2 3">
    <name type="scientific">Phanerochaete carnosa (strain HHB-10118-sp)</name>
    <name type="common">White-rot fungus</name>
    <name type="synonym">Peniophora carnosa</name>
    <dbReference type="NCBI Taxonomy" id="650164"/>
    <lineage>
        <taxon>Eukaryota</taxon>
        <taxon>Fungi</taxon>
        <taxon>Dikarya</taxon>
        <taxon>Basidiomycota</taxon>
        <taxon>Agaricomycotina</taxon>
        <taxon>Agaricomycetes</taxon>
        <taxon>Polyporales</taxon>
        <taxon>Phanerochaetaceae</taxon>
        <taxon>Phanerochaete</taxon>
    </lineage>
</organism>
<dbReference type="EMBL" id="JH930478">
    <property type="protein sequence ID" value="EKM50429.1"/>
    <property type="molecule type" value="Genomic_DNA"/>
</dbReference>
<proteinExistence type="predicted"/>
<keyword evidence="3" id="KW-1185">Reference proteome</keyword>
<evidence type="ECO:0008006" key="4">
    <source>
        <dbReference type="Google" id="ProtNLM"/>
    </source>
</evidence>
<keyword evidence="1" id="KW-0732">Signal</keyword>
<accession>K5VV34</accession>